<dbReference type="Pfam" id="PF06155">
    <property type="entry name" value="GBBH-like_N"/>
    <property type="match status" value="1"/>
</dbReference>
<organism evidence="4 6">
    <name type="scientific">Nitrosomonas oligotropha</name>
    <dbReference type="NCBI Taxonomy" id="42354"/>
    <lineage>
        <taxon>Bacteria</taxon>
        <taxon>Pseudomonadati</taxon>
        <taxon>Pseudomonadota</taxon>
        <taxon>Betaproteobacteria</taxon>
        <taxon>Nitrosomonadales</taxon>
        <taxon>Nitrosomonadaceae</taxon>
        <taxon>Nitrosomonas</taxon>
    </lineage>
</organism>
<dbReference type="EMBL" id="SSFX01000039">
    <property type="protein sequence ID" value="TXI29048.1"/>
    <property type="molecule type" value="Genomic_DNA"/>
</dbReference>
<dbReference type="STRING" id="42354.SAMN05216333_11455"/>
<dbReference type="EMBL" id="FODO01000014">
    <property type="protein sequence ID" value="SEO66050.1"/>
    <property type="molecule type" value="Genomic_DNA"/>
</dbReference>
<keyword evidence="6" id="KW-1185">Reference proteome</keyword>
<gene>
    <name evidence="5" type="ORF">E6Q60_05190</name>
    <name evidence="4" type="ORF">SAMN05216333_11455</name>
</gene>
<dbReference type="Gene3D" id="3.30.2020.30">
    <property type="match status" value="1"/>
</dbReference>
<dbReference type="InterPro" id="IPR010376">
    <property type="entry name" value="GBBH-like_N"/>
</dbReference>
<reference evidence="6" key="1">
    <citation type="submission" date="2016-10" db="EMBL/GenBank/DDBJ databases">
        <authorList>
            <person name="Varghese N."/>
            <person name="Submissions S."/>
        </authorList>
    </citation>
    <scope>NUCLEOTIDE SEQUENCE [LARGE SCALE GENOMIC DNA]</scope>
    <source>
        <strain evidence="6">Nm76</strain>
    </source>
</reference>
<feature type="domain" description="Gamma-butyrobetaine hydroxylase-like N-terminal" evidence="3">
    <location>
        <begin position="14"/>
        <end position="98"/>
    </location>
</feature>
<dbReference type="Proteomes" id="UP000198814">
    <property type="component" value="Unassembled WGS sequence"/>
</dbReference>
<evidence type="ECO:0000313" key="6">
    <source>
        <dbReference type="Proteomes" id="UP000198814"/>
    </source>
</evidence>
<evidence type="ECO:0000313" key="5">
    <source>
        <dbReference type="EMBL" id="TXI29048.1"/>
    </source>
</evidence>
<evidence type="ECO:0000256" key="1">
    <source>
        <dbReference type="ARBA" id="ARBA00022723"/>
    </source>
</evidence>
<keyword evidence="1" id="KW-0479">Metal-binding</keyword>
<accession>A0A1H8RI10</accession>
<evidence type="ECO:0000256" key="2">
    <source>
        <dbReference type="ARBA" id="ARBA00023004"/>
    </source>
</evidence>
<evidence type="ECO:0000313" key="4">
    <source>
        <dbReference type="EMBL" id="SEO66050.1"/>
    </source>
</evidence>
<dbReference type="InterPro" id="IPR038492">
    <property type="entry name" value="GBBH-like_N_sf"/>
</dbReference>
<dbReference type="RefSeq" id="WP_090319339.1">
    <property type="nucleotide sequence ID" value="NZ_FNOE01000013.1"/>
</dbReference>
<protein>
    <submittedName>
        <fullName evidence="5">DUF971 domain-containing protein</fullName>
    </submittedName>
    <submittedName>
        <fullName evidence="4">DUF971 family protein</fullName>
    </submittedName>
</protein>
<dbReference type="GO" id="GO:0046872">
    <property type="term" value="F:metal ion binding"/>
    <property type="evidence" value="ECO:0007669"/>
    <property type="project" value="UniProtKB-KW"/>
</dbReference>
<dbReference type="PANTHER" id="PTHR35303:SF5">
    <property type="entry name" value="OS02G0197800 PROTEIN"/>
    <property type="match status" value="1"/>
</dbReference>
<keyword evidence="2" id="KW-0408">Iron</keyword>
<reference evidence="5 7" key="3">
    <citation type="submission" date="2018-09" db="EMBL/GenBank/DDBJ databases">
        <title>Metagenome Assembled Genomes from an Advanced Water Purification Facility.</title>
        <authorList>
            <person name="Stamps B.W."/>
            <person name="Spear J.R."/>
        </authorList>
    </citation>
    <scope>NUCLEOTIDE SEQUENCE [LARGE SCALE GENOMIC DNA]</scope>
    <source>
        <strain evidence="5">Bin_54_1</strain>
    </source>
</reference>
<reference evidence="4" key="2">
    <citation type="submission" date="2016-10" db="EMBL/GenBank/DDBJ databases">
        <authorList>
            <person name="de Groot N.N."/>
        </authorList>
    </citation>
    <scope>NUCLEOTIDE SEQUENCE [LARGE SCALE GENOMIC DNA]</scope>
    <source>
        <strain evidence="4">Nm76</strain>
    </source>
</reference>
<evidence type="ECO:0000313" key="7">
    <source>
        <dbReference type="Proteomes" id="UP000321055"/>
    </source>
</evidence>
<evidence type="ECO:0000259" key="3">
    <source>
        <dbReference type="Pfam" id="PF06155"/>
    </source>
</evidence>
<dbReference type="OrthoDB" id="9794178at2"/>
<dbReference type="PANTHER" id="PTHR35303">
    <property type="entry name" value="OS02G0197800 PROTEIN"/>
    <property type="match status" value="1"/>
</dbReference>
<proteinExistence type="predicted"/>
<dbReference type="Proteomes" id="UP000321055">
    <property type="component" value="Unassembled WGS sequence"/>
</dbReference>
<dbReference type="AlphaFoldDB" id="A0A1H8RI10"/>
<name>A0A1H8RI10_9PROT</name>
<sequence length="136" mass="15318">MAGLTKDTPYPTEIKLHQKSRILDITFSDGKTFQFPCEFLRVYSPSAEVSGHGPGQEVLQTGKKMVSIVKIEPVGNYAIQLNFTDGHNTGLYSWDLLYNFGLNQDKMWQRYLQRMDEAGASREPASRASTAQHSCK</sequence>